<dbReference type="GO" id="GO:0000922">
    <property type="term" value="C:spindle pole"/>
    <property type="evidence" value="ECO:0007669"/>
    <property type="project" value="TreeGrafter"/>
</dbReference>
<feature type="coiled-coil region" evidence="1">
    <location>
        <begin position="643"/>
        <end position="832"/>
    </location>
</feature>
<feature type="region of interest" description="Disordered" evidence="2">
    <location>
        <begin position="3131"/>
        <end position="3186"/>
    </location>
</feature>
<dbReference type="GO" id="GO:0005634">
    <property type="term" value="C:nucleus"/>
    <property type="evidence" value="ECO:0007669"/>
    <property type="project" value="TreeGrafter"/>
</dbReference>
<feature type="compositionally biased region" description="Low complexity" evidence="2">
    <location>
        <begin position="190"/>
        <end position="202"/>
    </location>
</feature>
<feature type="compositionally biased region" description="Polar residues" evidence="2">
    <location>
        <begin position="2956"/>
        <end position="2984"/>
    </location>
</feature>
<feature type="compositionally biased region" description="Polar residues" evidence="2">
    <location>
        <begin position="180"/>
        <end position="189"/>
    </location>
</feature>
<evidence type="ECO:0008006" key="5">
    <source>
        <dbReference type="Google" id="ProtNLM"/>
    </source>
</evidence>
<feature type="coiled-coil region" evidence="1">
    <location>
        <begin position="1899"/>
        <end position="2024"/>
    </location>
</feature>
<accession>A0AAW0WJA1</accession>
<evidence type="ECO:0000256" key="2">
    <source>
        <dbReference type="SAM" id="MobiDB-lite"/>
    </source>
</evidence>
<dbReference type="InterPro" id="IPR043513">
    <property type="entry name" value="Cenp-F"/>
</dbReference>
<feature type="coiled-coil region" evidence="1">
    <location>
        <begin position="2060"/>
        <end position="2097"/>
    </location>
</feature>
<keyword evidence="1" id="KW-0175">Coiled coil</keyword>
<feature type="coiled-coil region" evidence="1">
    <location>
        <begin position="1063"/>
        <end position="1300"/>
    </location>
</feature>
<feature type="region of interest" description="Disordered" evidence="2">
    <location>
        <begin position="2922"/>
        <end position="2984"/>
    </location>
</feature>
<feature type="coiled-coil region" evidence="1">
    <location>
        <begin position="2165"/>
        <end position="2324"/>
    </location>
</feature>
<feature type="region of interest" description="Disordered" evidence="2">
    <location>
        <begin position="32"/>
        <end position="61"/>
    </location>
</feature>
<proteinExistence type="predicted"/>
<feature type="compositionally biased region" description="Basic and acidic residues" evidence="2">
    <location>
        <begin position="51"/>
        <end position="61"/>
    </location>
</feature>
<feature type="coiled-coil region" evidence="1">
    <location>
        <begin position="2742"/>
        <end position="2922"/>
    </location>
</feature>
<organism evidence="3 4">
    <name type="scientific">Cherax quadricarinatus</name>
    <name type="common">Australian red claw crayfish</name>
    <dbReference type="NCBI Taxonomy" id="27406"/>
    <lineage>
        <taxon>Eukaryota</taxon>
        <taxon>Metazoa</taxon>
        <taxon>Ecdysozoa</taxon>
        <taxon>Arthropoda</taxon>
        <taxon>Crustacea</taxon>
        <taxon>Multicrustacea</taxon>
        <taxon>Malacostraca</taxon>
        <taxon>Eumalacostraca</taxon>
        <taxon>Eucarida</taxon>
        <taxon>Decapoda</taxon>
        <taxon>Pleocyemata</taxon>
        <taxon>Astacidea</taxon>
        <taxon>Parastacoidea</taxon>
        <taxon>Parastacidae</taxon>
        <taxon>Cherax</taxon>
    </lineage>
</organism>
<dbReference type="GO" id="GO:0070840">
    <property type="term" value="F:dynein complex binding"/>
    <property type="evidence" value="ECO:0007669"/>
    <property type="project" value="TreeGrafter"/>
</dbReference>
<feature type="coiled-coil region" evidence="1">
    <location>
        <begin position="455"/>
        <end position="489"/>
    </location>
</feature>
<dbReference type="PANTHER" id="PTHR18874">
    <property type="entry name" value="CMF/LEK/CENP CELL DIVISION-RELATED"/>
    <property type="match status" value="1"/>
</dbReference>
<feature type="compositionally biased region" description="Polar residues" evidence="2">
    <location>
        <begin position="2922"/>
        <end position="2948"/>
    </location>
</feature>
<feature type="coiled-coil region" evidence="1">
    <location>
        <begin position="1456"/>
        <end position="1483"/>
    </location>
</feature>
<evidence type="ECO:0000313" key="3">
    <source>
        <dbReference type="EMBL" id="KAK8732182.1"/>
    </source>
</evidence>
<feature type="compositionally biased region" description="Low complexity" evidence="2">
    <location>
        <begin position="39"/>
        <end position="48"/>
    </location>
</feature>
<sequence length="3186" mass="362749">MSWFGSASEWKQGLGSLALSKVEELENQVERFKRERQQKQNQLDTLQQALDKQKLKTDDTAKEKQSLLKDIEQLSRSCEQLQLQLQKSQHDHVTSSITLLPPRQTAAVESLPSHSGDALSLSEVGTPSAEVSTLLLTSDPAQFSTGPATLPTEGPVWEEVNSLRKKVDELMQENRSLQIQLGEQKTQAQSLDSSLTSSTSSLGDDDRDFWGSERGNKWSQRTPSTTPRKALETSEENPFKTPFTGPHIKALGMSEGNPIKSQSKLHSLSSLSTSSLTPNDDYIKELERAVEQYKMELEGLKSSSSALPDTSKLQQEVTTLRATLDKANADLSTREKNIKAANEQLSMLKSNEEAAAGKLVKTEQRLRAIQSELECQRHNSEAARKNQEDKFKERERELSADITRAQNDMMGMERQICDLQTKLQQQETLSRNTQNTLQASLDKALAQIASVDKDCKVAVNRSSQLEAEIAKLEKTAQDSAKTLTQLRQDKEMAAAQVLGLKTKLCAAESLVEKLTTRVELAEQLADSRKLELEQLHSDKDKAVKEAENTITKLSQEIIQLQEELKSKEKQKEEAQQAINITKDECDKKLAGINSMEAEVTDMRGQVSKITADMECLKCETAASIKTAKEEASLQVEKIQAAAKLEIDEAKMNAEAEIAKIKEATELEVKNAKKTAAESIDLRHEETQAQLNQMRQQVIEAETRVKVAEEEKLEAQNKEDAARGERLAAEVSKWELEGKNDTLKADIAQHLETINSLKYEIEVLMREKAAEEHHESQMREKEASVQMLTSSLEEKKQTISDLEKKCFNLEVKLETLSEDKEQIESQLKDERKLHTDSIATLNKSVEEKELTLAKNYKEMDALTVTLASAQAENMELVDQLKSLKGEMEDKFQNLQVSLVDSVTALEKERDFAIHLQSRCDSHEQQLKEAREQKQQIEVKYVNEEKHHTESIRNLNSILEKHEESLEKKQKEMENLKSQLETMKAENRILEEERERMITDNEEKLSIVQGALEVAETQSANLKEQGHTLHAKLDQLSITFENKAQTFVQERSELGQAIACLKLSLEDLGNKHREKSTKLTEAEQDICQLTVSIDEKTMAYNEVVSTLRSNESLIKEREIEIAKLEKLVEEATDNWRDSKCQCEILTCSLKEKEEELSQSSSTSRVLSEEFDALKSRLEAAALEISALKDDIVLKSQKMSELEINAKRTEEAMARVEYLEEELKKLHEKHDVVVAQLSEASVTLVTKEEECTQSRAAIEELENKKNATIQSLQDKQSLLSEEKKTLLARLQEEEKKTSNASQNQLEVKRQLDGTWAQSDEFQKELEEHKSAVCKLKETHSRLLAEKLQWEEEQKLLKSTVENLQQAKNNLSSKVETLHNSNACLRDNIETLRETSVALKSKYEEMVSSHKQLESSLTEKSEELEHLRVSHKMLQEMGQHTAETEYEELVVKHTKLAQDYGAVKSELDKVKEELDSAMRALQTAKKTMVDIETFHEVCKEKEFISAELENIHTEYLQITSKFEEERKKGEMVQKDFDNYREIITMMGHQQNCSENNEVAEIRRENADLIARFVQVEKANKALHLTVCRLRKKEAELTLQLEAASLTGDTVSASQTSSHAESVEDHDVMLQEPSNMDSDTSETVSVQLRAAEATIVSLQHQLNTTSKELESLRESNHNMQSEECDKRISDVSTEESDIIALKREILDLKNEVAAKERLIQEMGGNTETLGLEIDNLETGNYSNVTQPQECYVETSPRKSSKVEEPEDEGGDMSIGKTCFGVLKDDRKALKEELQYIKKELMVSQEQLKSNKSLKDQLKNELDEVREKLNQTLYDLERTKNQNKFNRTIAEELEEKVSLLETELKAAIDRSKQLQEENKKLTFSSNSSQDESFPERQTDLSSSIITRLQEERNNLQEKYNCLKEQLGKMFEKQENFNMEFEESNNKSEELAFLNEELSSKNDELASKNDLLISKNEELTVMLDELKNEVTELMGQNNVLKSNTETLNKKEEELLKENEDLLALKQDLDTQIQTTSQKLEEVMSGNKTLISRNTDIVLQNEMLIAENQHLKTSLATNSEDLKELEQLKKNIQILEKELELKVHQIDTRCTELATQVEVLKAEKEELVSSYGVVSSEKKELLTASQELTVNYNAIVAQSDQILKENLELCSEKERLQSEMNAILKDKIELLSEKEKLQSQLKHLEKERDQLCMEKEALLTQKDELKLERDLALNDEVEISKQKSLEAKIKEFEKENDELISEKETLVKQNEDLLSEKSVMLNEKMLLLSEKKELQAEKEMIVKENNKLLSDKEALQMEKQELLEQKNIILSDKQQLSSTNAQLHSENAKILKEKEVMLSEREILVREKDEILKNVEDMASEKNIMILEQQKLEGEMMSMRGENEQIKINMGKLKIKVEENELDIEGLHATIKNLISLKESLVLEKDQLNKINEQQIQKMEKLTTELSTLQDQITNNSSQNENLLSQLTQHVADKQLMNSEIEHLKSKAEDWLIKKDQLTEISEQQQEEIDKLTSDISALQSQITNLSSQNETLSSRCAQHNTDKKLIDSEIEQLKSNIKDLLTEKDHFLKINKQQCEEMEKLTRERTELQEERKNIFSLNETLSSQITQHDTEKKLLHDKIDLLKSNMKGLTEEKDKFAQDLEDARTCCKSFEDDNETQRKTLESQKIEIESLQNVIGSLKQQQLKQDEAIETLKKSLTLKVEEVVEVSKELARVKEELHVVQGDLQVSRENLSNKLKEATNLMMEKASMEVEMASLKDKISSVTEMEKCLITKEAEIEELSNLVKESRTDLATLRAKFSLNQKISRKKEEELREYMKHIDDMKEEANQLKQQVNIAEERSTSHHKQLEKVTQQVAHWQNRFNKKNTEAEEEASKHIEIINKMLDLEERNESLESKVVILQAQIKKLKSNNSKEISQTETGRQKRNSNVISDASSSHIKEATGIQPSQGSDSQEIVGSSQTPVAKNSSSYQITRRAVTRRATMLSLLNSSASSSPKASSSSPQEGRTRLRRSRGGNLDGTSSIKLSHENKMRMRRSHSDLLSGTAPLDNETMKQAMKRVSASTSSLKCQKKRRSGTDKPGLPGFAETLSTKLKKGLNDLPSDLESPGVVQRSTTLAKKMRAGEKLQEGGPLKYLNPNSPIHVSSRRSHSHRSSNVVTRSKAPCSAAHGEECKTQ</sequence>
<reference evidence="3 4" key="1">
    <citation type="journal article" date="2024" name="BMC Genomics">
        <title>Genome assembly of redclaw crayfish (Cherax quadricarinatus) provides insights into its immune adaptation and hypoxia tolerance.</title>
        <authorList>
            <person name="Liu Z."/>
            <person name="Zheng J."/>
            <person name="Li H."/>
            <person name="Fang K."/>
            <person name="Wang S."/>
            <person name="He J."/>
            <person name="Zhou D."/>
            <person name="Weng S."/>
            <person name="Chi M."/>
            <person name="Gu Z."/>
            <person name="He J."/>
            <person name="Li F."/>
            <person name="Wang M."/>
        </authorList>
    </citation>
    <scope>NUCLEOTIDE SEQUENCE [LARGE SCALE GENOMIC DNA]</scope>
    <source>
        <strain evidence="3">ZL_2023a</strain>
    </source>
</reference>
<feature type="region of interest" description="Disordered" evidence="2">
    <location>
        <begin position="180"/>
        <end position="243"/>
    </location>
</feature>
<feature type="region of interest" description="Disordered" evidence="2">
    <location>
        <begin position="377"/>
        <end position="396"/>
    </location>
</feature>
<gene>
    <name evidence="3" type="ORF">OTU49_007224</name>
</gene>
<dbReference type="GO" id="GO:0010389">
    <property type="term" value="P:regulation of G2/M transition of mitotic cell cycle"/>
    <property type="evidence" value="ECO:0007669"/>
    <property type="project" value="TreeGrafter"/>
</dbReference>
<comment type="caution">
    <text evidence="3">The sequence shown here is derived from an EMBL/GenBank/DDBJ whole genome shotgun (WGS) entry which is preliminary data.</text>
</comment>
<feature type="coiled-coil region" evidence="1">
    <location>
        <begin position="858"/>
        <end position="998"/>
    </location>
</feature>
<feature type="compositionally biased region" description="Polar residues" evidence="2">
    <location>
        <begin position="1875"/>
        <end position="1885"/>
    </location>
</feature>
<feature type="compositionally biased region" description="Polar residues" evidence="2">
    <location>
        <begin position="217"/>
        <end position="227"/>
    </location>
</feature>
<feature type="compositionally biased region" description="Low complexity" evidence="2">
    <location>
        <begin position="2999"/>
        <end position="3014"/>
    </location>
</feature>
<keyword evidence="4" id="KW-1185">Reference proteome</keyword>
<feature type="coiled-coil region" evidence="1">
    <location>
        <begin position="1343"/>
        <end position="1426"/>
    </location>
</feature>
<feature type="coiled-coil region" evidence="1">
    <location>
        <begin position="536"/>
        <end position="584"/>
    </location>
</feature>
<feature type="coiled-coil region" evidence="1">
    <location>
        <begin position="1781"/>
        <end position="1871"/>
    </location>
</feature>
<dbReference type="SUPFAM" id="SSF57997">
    <property type="entry name" value="Tropomyosin"/>
    <property type="match status" value="1"/>
</dbReference>
<evidence type="ECO:0000256" key="1">
    <source>
        <dbReference type="SAM" id="Coils"/>
    </source>
</evidence>
<dbReference type="GO" id="GO:0000775">
    <property type="term" value="C:chromosome, centromeric region"/>
    <property type="evidence" value="ECO:0007669"/>
    <property type="project" value="InterPro"/>
</dbReference>
<dbReference type="PANTHER" id="PTHR18874:SF10">
    <property type="entry name" value="CENTROMERE PROTEIN F"/>
    <property type="match status" value="1"/>
</dbReference>
<dbReference type="EMBL" id="JARKIK010000058">
    <property type="protein sequence ID" value="KAK8732182.1"/>
    <property type="molecule type" value="Genomic_DNA"/>
</dbReference>
<feature type="region of interest" description="Disordered" evidence="2">
    <location>
        <begin position="2999"/>
        <end position="3095"/>
    </location>
</feature>
<feature type="coiled-coil region" evidence="1">
    <location>
        <begin position="1643"/>
        <end position="1713"/>
    </location>
</feature>
<dbReference type="GO" id="GO:0008017">
    <property type="term" value="F:microtubule binding"/>
    <property type="evidence" value="ECO:0007669"/>
    <property type="project" value="InterPro"/>
</dbReference>
<feature type="region of interest" description="Disordered" evidence="2">
    <location>
        <begin position="1872"/>
        <end position="1894"/>
    </location>
</feature>
<evidence type="ECO:0000313" key="4">
    <source>
        <dbReference type="Proteomes" id="UP001445076"/>
    </source>
</evidence>
<protein>
    <recommendedName>
        <fullName evidence="5">Centromere protein F</fullName>
    </recommendedName>
</protein>
<dbReference type="GO" id="GO:0000278">
    <property type="term" value="P:mitotic cell cycle"/>
    <property type="evidence" value="ECO:0007669"/>
    <property type="project" value="TreeGrafter"/>
</dbReference>
<feature type="coiled-coil region" evidence="1">
    <location>
        <begin position="2507"/>
        <end position="2695"/>
    </location>
</feature>
<dbReference type="GO" id="GO:0051310">
    <property type="term" value="P:metaphase chromosome alignment"/>
    <property type="evidence" value="ECO:0007669"/>
    <property type="project" value="TreeGrafter"/>
</dbReference>
<dbReference type="Proteomes" id="UP001445076">
    <property type="component" value="Unassembled WGS sequence"/>
</dbReference>
<name>A0AAW0WJA1_CHEQU</name>
<feature type="region of interest" description="Disordered" evidence="2">
    <location>
        <begin position="1742"/>
        <end position="1765"/>
    </location>
</feature>
<feature type="coiled-coil region" evidence="1">
    <location>
        <begin position="2426"/>
        <end position="2471"/>
    </location>
</feature>